<organism evidence="2 3">
    <name type="scientific">Cotesia glomerata</name>
    <name type="common">Lepidopteran parasitic wasp</name>
    <name type="synonym">Apanteles glomeratus</name>
    <dbReference type="NCBI Taxonomy" id="32391"/>
    <lineage>
        <taxon>Eukaryota</taxon>
        <taxon>Metazoa</taxon>
        <taxon>Ecdysozoa</taxon>
        <taxon>Arthropoda</taxon>
        <taxon>Hexapoda</taxon>
        <taxon>Insecta</taxon>
        <taxon>Pterygota</taxon>
        <taxon>Neoptera</taxon>
        <taxon>Endopterygota</taxon>
        <taxon>Hymenoptera</taxon>
        <taxon>Apocrita</taxon>
        <taxon>Ichneumonoidea</taxon>
        <taxon>Braconidae</taxon>
        <taxon>Microgastrinae</taxon>
        <taxon>Cotesia</taxon>
    </lineage>
</organism>
<evidence type="ECO:0000256" key="1">
    <source>
        <dbReference type="SAM" id="MobiDB-lite"/>
    </source>
</evidence>
<name>A0AAV7J292_COTGL</name>
<reference evidence="2 3" key="1">
    <citation type="journal article" date="2021" name="J. Hered.">
        <title>A chromosome-level genome assembly of the parasitoid wasp, Cotesia glomerata (Hymenoptera: Braconidae).</title>
        <authorList>
            <person name="Pinto B.J."/>
            <person name="Weis J.J."/>
            <person name="Gamble T."/>
            <person name="Ode P.J."/>
            <person name="Paul R."/>
            <person name="Zaspel J.M."/>
        </authorList>
    </citation>
    <scope>NUCLEOTIDE SEQUENCE [LARGE SCALE GENOMIC DNA]</scope>
    <source>
        <strain evidence="2">CgM1</strain>
    </source>
</reference>
<gene>
    <name evidence="2" type="ORF">KQX54_004509</name>
</gene>
<dbReference type="EMBL" id="JAHXZJ010000001">
    <property type="protein sequence ID" value="KAH0566815.1"/>
    <property type="molecule type" value="Genomic_DNA"/>
</dbReference>
<feature type="compositionally biased region" description="Basic and acidic residues" evidence="1">
    <location>
        <begin position="60"/>
        <end position="78"/>
    </location>
</feature>
<comment type="caution">
    <text evidence="2">The sequence shown here is derived from an EMBL/GenBank/DDBJ whole genome shotgun (WGS) entry which is preliminary data.</text>
</comment>
<feature type="region of interest" description="Disordered" evidence="1">
    <location>
        <begin position="59"/>
        <end position="78"/>
    </location>
</feature>
<keyword evidence="3" id="KW-1185">Reference proteome</keyword>
<proteinExistence type="predicted"/>
<protein>
    <submittedName>
        <fullName evidence="2">Uncharacterized protein</fullName>
    </submittedName>
</protein>
<accession>A0AAV7J292</accession>
<dbReference type="Proteomes" id="UP000826195">
    <property type="component" value="Unassembled WGS sequence"/>
</dbReference>
<evidence type="ECO:0000313" key="3">
    <source>
        <dbReference type="Proteomes" id="UP000826195"/>
    </source>
</evidence>
<evidence type="ECO:0000313" key="2">
    <source>
        <dbReference type="EMBL" id="KAH0566815.1"/>
    </source>
</evidence>
<sequence>MRSRNKTTASSIRYSSNGAYYNISSEQSKQKIGYRCGTHQGTIITEVFRTAPGVGGCRAQKRERERDGEKRAERSFARAEADHSRDSRVFTTRVEDLTLSYYSFSSMVLSYTPDSFALSLYQYFSFAVACARDRTLAGSSPCIHPRSDAWARLRYDWALIPANA</sequence>
<dbReference type="AlphaFoldDB" id="A0AAV7J292"/>